<evidence type="ECO:0000256" key="2">
    <source>
        <dbReference type="ARBA" id="ARBA00012379"/>
    </source>
</evidence>
<evidence type="ECO:0000256" key="5">
    <source>
        <dbReference type="ARBA" id="ARBA00047686"/>
    </source>
</evidence>
<dbReference type="SUPFAM" id="SSF51283">
    <property type="entry name" value="dUTPase-like"/>
    <property type="match status" value="1"/>
</dbReference>
<dbReference type="InterPro" id="IPR029054">
    <property type="entry name" value="dUTPase-like"/>
</dbReference>
<proteinExistence type="inferred from homology"/>
<comment type="catalytic activity">
    <reaction evidence="5">
        <text>dUTP + H2O = dUMP + diphosphate + H(+)</text>
        <dbReference type="Rhea" id="RHEA:10248"/>
        <dbReference type="ChEBI" id="CHEBI:15377"/>
        <dbReference type="ChEBI" id="CHEBI:15378"/>
        <dbReference type="ChEBI" id="CHEBI:33019"/>
        <dbReference type="ChEBI" id="CHEBI:61555"/>
        <dbReference type="ChEBI" id="CHEBI:246422"/>
        <dbReference type="EC" id="3.6.1.23"/>
    </reaction>
</comment>
<evidence type="ECO:0000313" key="7">
    <source>
        <dbReference type="EMBL" id="KKU15374.1"/>
    </source>
</evidence>
<dbReference type="InterPro" id="IPR008181">
    <property type="entry name" value="dUTPase"/>
</dbReference>
<dbReference type="GO" id="GO:0000287">
    <property type="term" value="F:magnesium ion binding"/>
    <property type="evidence" value="ECO:0007669"/>
    <property type="project" value="InterPro"/>
</dbReference>
<dbReference type="InterPro" id="IPR033704">
    <property type="entry name" value="dUTPase_trimeric"/>
</dbReference>
<evidence type="ECO:0000256" key="4">
    <source>
        <dbReference type="ARBA" id="ARBA00023080"/>
    </source>
</evidence>
<organism evidence="7 8">
    <name type="scientific">Candidatus Jorgensenbacteria bacterium GW2011_GWA2_45_9</name>
    <dbReference type="NCBI Taxonomy" id="1618663"/>
    <lineage>
        <taxon>Bacteria</taxon>
        <taxon>Candidatus Joergenseniibacteriota</taxon>
    </lineage>
</organism>
<comment type="similarity">
    <text evidence="1">Belongs to the dUTPase family.</text>
</comment>
<dbReference type="Gene3D" id="2.70.40.10">
    <property type="match status" value="1"/>
</dbReference>
<keyword evidence="3 7" id="KW-0378">Hydrolase</keyword>
<dbReference type="GO" id="GO:0006226">
    <property type="term" value="P:dUMP biosynthetic process"/>
    <property type="evidence" value="ECO:0007669"/>
    <property type="project" value="InterPro"/>
</dbReference>
<dbReference type="PANTHER" id="PTHR11241:SF0">
    <property type="entry name" value="DEOXYURIDINE 5'-TRIPHOSPHATE NUCLEOTIDOHYDROLASE"/>
    <property type="match status" value="1"/>
</dbReference>
<evidence type="ECO:0000256" key="1">
    <source>
        <dbReference type="ARBA" id="ARBA00006581"/>
    </source>
</evidence>
<dbReference type="GO" id="GO:0046081">
    <property type="term" value="P:dUTP catabolic process"/>
    <property type="evidence" value="ECO:0007669"/>
    <property type="project" value="InterPro"/>
</dbReference>
<dbReference type="Pfam" id="PF00692">
    <property type="entry name" value="dUTPase"/>
    <property type="match status" value="1"/>
</dbReference>
<dbReference type="Proteomes" id="UP000034727">
    <property type="component" value="Unassembled WGS sequence"/>
</dbReference>
<dbReference type="AlphaFoldDB" id="A0A0G1N4B8"/>
<evidence type="ECO:0000256" key="3">
    <source>
        <dbReference type="ARBA" id="ARBA00022801"/>
    </source>
</evidence>
<reference evidence="7 8" key="1">
    <citation type="journal article" date="2015" name="Nature">
        <title>rRNA introns, odd ribosomes, and small enigmatic genomes across a large radiation of phyla.</title>
        <authorList>
            <person name="Brown C.T."/>
            <person name="Hug L.A."/>
            <person name="Thomas B.C."/>
            <person name="Sharon I."/>
            <person name="Castelle C.J."/>
            <person name="Singh A."/>
            <person name="Wilkins M.J."/>
            <person name="Williams K.H."/>
            <person name="Banfield J.F."/>
        </authorList>
    </citation>
    <scope>NUCLEOTIDE SEQUENCE [LARGE SCALE GENOMIC DNA]</scope>
</reference>
<dbReference type="EC" id="3.6.1.23" evidence="2"/>
<protein>
    <recommendedName>
        <fullName evidence="2">dUTP diphosphatase</fullName>
        <ecNumber evidence="2">3.6.1.23</ecNumber>
    </recommendedName>
</protein>
<sequence>MNVKIKRIDKTLPLPEFKTKGAAAFDFISREDVLIPPHSIGYVPLNVIIEIPEGCVMFIFARSGMHKRGLMLANGVGVIDPDFCGEKDENKAVCFNFTDNEVTVQRGERIAQGLIQERAAVQWEEVEKMKEESRGAFGTTGDR</sequence>
<feature type="domain" description="dUTPase-like" evidence="6">
    <location>
        <begin position="13"/>
        <end position="138"/>
    </location>
</feature>
<dbReference type="GO" id="GO:0004170">
    <property type="term" value="F:dUTP diphosphatase activity"/>
    <property type="evidence" value="ECO:0007669"/>
    <property type="project" value="UniProtKB-EC"/>
</dbReference>
<dbReference type="EMBL" id="LCLJ01000009">
    <property type="protein sequence ID" value="KKU15374.1"/>
    <property type="molecule type" value="Genomic_DNA"/>
</dbReference>
<comment type="caution">
    <text evidence="7">The sequence shown here is derived from an EMBL/GenBank/DDBJ whole genome shotgun (WGS) entry which is preliminary data.</text>
</comment>
<evidence type="ECO:0000313" key="8">
    <source>
        <dbReference type="Proteomes" id="UP000034727"/>
    </source>
</evidence>
<dbReference type="InterPro" id="IPR036157">
    <property type="entry name" value="dUTPase-like_sf"/>
</dbReference>
<gene>
    <name evidence="7" type="ORF">UX22_C0009G0006</name>
</gene>
<dbReference type="PANTHER" id="PTHR11241">
    <property type="entry name" value="DEOXYURIDINE 5'-TRIPHOSPHATE NUCLEOTIDOHYDROLASE"/>
    <property type="match status" value="1"/>
</dbReference>
<keyword evidence="4" id="KW-0546">Nucleotide metabolism</keyword>
<dbReference type="CDD" id="cd07557">
    <property type="entry name" value="trimeric_dUTPase"/>
    <property type="match status" value="1"/>
</dbReference>
<evidence type="ECO:0000259" key="6">
    <source>
        <dbReference type="Pfam" id="PF00692"/>
    </source>
</evidence>
<accession>A0A0G1N4B8</accession>
<name>A0A0G1N4B8_9BACT</name>